<gene>
    <name evidence="16" type="ORF">HNQ43_001039</name>
</gene>
<comment type="function">
    <text evidence="11">Key enzyme in the regulation of glycerol uptake and metabolism. Catalyzes the phosphorylation of glycerol to yield sn-glycerol 3-phosphate.</text>
</comment>
<sequence length="488" mass="54782">MKKYIIAIDQGTTSTRAICFDQNQNVIRIVQEEIQNVFPQPGWVEQDAQSIWLSTLSCISQLFAPGDLKPEEVASIGITNQRETTVVWNKKTGMPVHRAIVWQSRQTADIVERFKKQGLEEKIHEKTGLVLDPYFSATKIRWILEECSIEDPEDLLFGTVDTWLVWRMTNGKVHVTDVTNGSRTLLMNIHTLDWDPELLAWFGVPSNMLPKIVDTSGVVGYVDPVYFFNTPCPIACLVGDQQSALFGQSCFQKGEGKNTYGTGGFLLMNTGNQPILSKQGLLSTVAWKIQDQIAYALEGSIFVSGSLIQWLRDGLKFFKSAKDSEQLATDVDSCNGVMIVPAFTGLGAPYWDDQCRGAIFGLTRGTDIRHLTRAALESMAYQSKDLIQIMEEDLNQKIEYLKVDGGASSNRFLNQFQSDILEIPVYKNEMLEMTALGAARLAGLAVDFFTMNDFKDGETEQFLPSRDHESVEKLYAQWKKAVAATRMY</sequence>
<dbReference type="FunFam" id="3.30.420.40:FF:000007">
    <property type="entry name" value="Glycerol kinase"/>
    <property type="match status" value="1"/>
</dbReference>
<dbReference type="PANTHER" id="PTHR10196:SF69">
    <property type="entry name" value="GLYCEROL KINASE"/>
    <property type="match status" value="1"/>
</dbReference>
<evidence type="ECO:0000256" key="5">
    <source>
        <dbReference type="ARBA" id="ARBA00022741"/>
    </source>
</evidence>
<keyword evidence="7" id="KW-0319">Glycerol metabolism</keyword>
<dbReference type="GO" id="GO:0004370">
    <property type="term" value="F:glycerol kinase activity"/>
    <property type="evidence" value="ECO:0007669"/>
    <property type="project" value="UniProtKB-EC"/>
</dbReference>
<comment type="pathway">
    <text evidence="1">Polyol metabolism; glycerol degradation via glycerol kinase pathway; sn-glycerol 3-phosphate from glycerol: step 1/1.</text>
</comment>
<dbReference type="InterPro" id="IPR018484">
    <property type="entry name" value="FGGY_N"/>
</dbReference>
<evidence type="ECO:0000256" key="12">
    <source>
        <dbReference type="ARBA" id="ARBA00063665"/>
    </source>
</evidence>
<dbReference type="PROSITE" id="PS00445">
    <property type="entry name" value="FGGY_KINASES_2"/>
    <property type="match status" value="1"/>
</dbReference>
<dbReference type="PANTHER" id="PTHR10196">
    <property type="entry name" value="SUGAR KINASE"/>
    <property type="match status" value="1"/>
</dbReference>
<comment type="similarity">
    <text evidence="2 13">Belongs to the FGGY kinase family.</text>
</comment>
<dbReference type="PROSITE" id="PS00933">
    <property type="entry name" value="FGGY_KINASES_1"/>
    <property type="match status" value="1"/>
</dbReference>
<dbReference type="InterPro" id="IPR018485">
    <property type="entry name" value="FGGY_C"/>
</dbReference>
<evidence type="ECO:0000256" key="3">
    <source>
        <dbReference type="ARBA" id="ARBA00012099"/>
    </source>
</evidence>
<dbReference type="Proteomes" id="UP000521313">
    <property type="component" value="Unassembled WGS sequence"/>
</dbReference>
<dbReference type="InterPro" id="IPR018483">
    <property type="entry name" value="Carb_kinase_FGGY_CS"/>
</dbReference>
<feature type="domain" description="Carbohydrate kinase FGGY C-terminal" evidence="15">
    <location>
        <begin position="257"/>
        <end position="445"/>
    </location>
</feature>
<protein>
    <recommendedName>
        <fullName evidence="3">glycerol kinase</fullName>
        <ecNumber evidence="3">2.7.1.30</ecNumber>
    </recommendedName>
    <alternativeName>
        <fullName evidence="9">ATP:glycerol 3-phosphotransferase</fullName>
    </alternativeName>
</protein>
<name>A0A7W8FY29_9FIRM</name>
<evidence type="ECO:0000256" key="6">
    <source>
        <dbReference type="ARBA" id="ARBA00022777"/>
    </source>
</evidence>
<comment type="caution">
    <text evidence="16">The sequence shown here is derived from an EMBL/GenBank/DDBJ whole genome shotgun (WGS) entry which is preliminary data.</text>
</comment>
<accession>A0A7W8FY29</accession>
<dbReference type="GO" id="GO:0006072">
    <property type="term" value="P:glycerol-3-phosphate metabolic process"/>
    <property type="evidence" value="ECO:0007669"/>
    <property type="project" value="InterPro"/>
</dbReference>
<evidence type="ECO:0000256" key="7">
    <source>
        <dbReference type="ARBA" id="ARBA00022798"/>
    </source>
</evidence>
<dbReference type="Pfam" id="PF02782">
    <property type="entry name" value="FGGY_C"/>
    <property type="match status" value="1"/>
</dbReference>
<keyword evidence="5" id="KW-0547">Nucleotide-binding</keyword>
<evidence type="ECO:0000313" key="16">
    <source>
        <dbReference type="EMBL" id="MBB5184991.1"/>
    </source>
</evidence>
<dbReference type="SUPFAM" id="SSF53067">
    <property type="entry name" value="Actin-like ATPase domain"/>
    <property type="match status" value="2"/>
</dbReference>
<evidence type="ECO:0000256" key="4">
    <source>
        <dbReference type="ARBA" id="ARBA00022679"/>
    </source>
</evidence>
<dbReference type="GO" id="GO:0019563">
    <property type="term" value="P:glycerol catabolic process"/>
    <property type="evidence" value="ECO:0007669"/>
    <property type="project" value="TreeGrafter"/>
</dbReference>
<dbReference type="Pfam" id="PF00370">
    <property type="entry name" value="FGGY_N"/>
    <property type="match status" value="1"/>
</dbReference>
<evidence type="ECO:0000256" key="1">
    <source>
        <dbReference type="ARBA" id="ARBA00005190"/>
    </source>
</evidence>
<keyword evidence="4 13" id="KW-0808">Transferase</keyword>
<evidence type="ECO:0000256" key="11">
    <source>
        <dbReference type="ARBA" id="ARBA00054633"/>
    </source>
</evidence>
<dbReference type="EMBL" id="JACHHD010000009">
    <property type="protein sequence ID" value="MBB5184991.1"/>
    <property type="molecule type" value="Genomic_DNA"/>
</dbReference>
<proteinExistence type="inferred from homology"/>
<evidence type="ECO:0000256" key="10">
    <source>
        <dbReference type="ARBA" id="ARBA00052101"/>
    </source>
</evidence>
<evidence type="ECO:0000259" key="14">
    <source>
        <dbReference type="Pfam" id="PF00370"/>
    </source>
</evidence>
<dbReference type="InterPro" id="IPR005999">
    <property type="entry name" value="Glycerol_kin"/>
</dbReference>
<keyword evidence="6 13" id="KW-0418">Kinase</keyword>
<keyword evidence="8" id="KW-0067">ATP-binding</keyword>
<dbReference type="InterPro" id="IPR043129">
    <property type="entry name" value="ATPase_NBD"/>
</dbReference>
<organism evidence="16 17">
    <name type="scientific">Faecalicoccus acidiformans</name>
    <dbReference type="NCBI Taxonomy" id="915173"/>
    <lineage>
        <taxon>Bacteria</taxon>
        <taxon>Bacillati</taxon>
        <taxon>Bacillota</taxon>
        <taxon>Erysipelotrichia</taxon>
        <taxon>Erysipelotrichales</taxon>
        <taxon>Erysipelotrichaceae</taxon>
        <taxon>Faecalicoccus</taxon>
    </lineage>
</organism>
<dbReference type="CDD" id="cd07786">
    <property type="entry name" value="FGGY_EcGK_like"/>
    <property type="match status" value="1"/>
</dbReference>
<dbReference type="NCBIfam" id="NF000756">
    <property type="entry name" value="PRK00047.1"/>
    <property type="match status" value="1"/>
</dbReference>
<evidence type="ECO:0000313" key="17">
    <source>
        <dbReference type="Proteomes" id="UP000521313"/>
    </source>
</evidence>
<dbReference type="NCBIfam" id="TIGR01311">
    <property type="entry name" value="glycerol_kin"/>
    <property type="match status" value="1"/>
</dbReference>
<dbReference type="FunFam" id="3.30.420.40:FF:000008">
    <property type="entry name" value="Glycerol kinase"/>
    <property type="match status" value="1"/>
</dbReference>
<evidence type="ECO:0000256" key="13">
    <source>
        <dbReference type="RuleBase" id="RU003733"/>
    </source>
</evidence>
<feature type="domain" description="Carbohydrate kinase FGGY N-terminal" evidence="14">
    <location>
        <begin position="4"/>
        <end position="247"/>
    </location>
</feature>
<evidence type="ECO:0000259" key="15">
    <source>
        <dbReference type="Pfam" id="PF02782"/>
    </source>
</evidence>
<evidence type="ECO:0000256" key="2">
    <source>
        <dbReference type="ARBA" id="ARBA00009156"/>
    </source>
</evidence>
<comment type="subunit">
    <text evidence="12">Homotetramer and homodimer (in equilibrium).</text>
</comment>
<dbReference type="GO" id="GO:0005829">
    <property type="term" value="C:cytosol"/>
    <property type="evidence" value="ECO:0007669"/>
    <property type="project" value="UniProtKB-ARBA"/>
</dbReference>
<reference evidence="16 17" key="1">
    <citation type="submission" date="2020-08" db="EMBL/GenBank/DDBJ databases">
        <title>Genomic Encyclopedia of Type Strains, Phase IV (KMG-IV): sequencing the most valuable type-strain genomes for metagenomic binning, comparative biology and taxonomic classification.</title>
        <authorList>
            <person name="Goeker M."/>
        </authorList>
    </citation>
    <scope>NUCLEOTIDE SEQUENCE [LARGE SCALE GENOMIC DNA]</scope>
    <source>
        <strain evidence="16 17">DSM 26963</strain>
    </source>
</reference>
<dbReference type="PIRSF" id="PIRSF000538">
    <property type="entry name" value="GlpK"/>
    <property type="match status" value="1"/>
</dbReference>
<comment type="catalytic activity">
    <reaction evidence="10">
        <text>glycerol + ATP = sn-glycerol 3-phosphate + ADP + H(+)</text>
        <dbReference type="Rhea" id="RHEA:21644"/>
        <dbReference type="ChEBI" id="CHEBI:15378"/>
        <dbReference type="ChEBI" id="CHEBI:17754"/>
        <dbReference type="ChEBI" id="CHEBI:30616"/>
        <dbReference type="ChEBI" id="CHEBI:57597"/>
        <dbReference type="ChEBI" id="CHEBI:456216"/>
        <dbReference type="EC" id="2.7.1.30"/>
    </reaction>
</comment>
<evidence type="ECO:0000256" key="8">
    <source>
        <dbReference type="ARBA" id="ARBA00022840"/>
    </source>
</evidence>
<dbReference type="EC" id="2.7.1.30" evidence="3"/>
<dbReference type="RefSeq" id="WP_183375458.1">
    <property type="nucleotide sequence ID" value="NZ_JACHHD010000009.1"/>
</dbReference>
<dbReference type="Gene3D" id="3.30.420.40">
    <property type="match status" value="2"/>
</dbReference>
<dbReference type="GO" id="GO:0005524">
    <property type="term" value="F:ATP binding"/>
    <property type="evidence" value="ECO:0007669"/>
    <property type="project" value="UniProtKB-KW"/>
</dbReference>
<evidence type="ECO:0000256" key="9">
    <source>
        <dbReference type="ARBA" id="ARBA00043149"/>
    </source>
</evidence>
<dbReference type="AlphaFoldDB" id="A0A7W8FY29"/>
<dbReference type="InterPro" id="IPR000577">
    <property type="entry name" value="Carb_kinase_FGGY"/>
</dbReference>